<dbReference type="HOGENOM" id="CLU_790237_0_0_1"/>
<name>A0A075B068_ROZAC</name>
<gene>
    <name evidence="2" type="ORF">O9G_003893</name>
</gene>
<dbReference type="AlphaFoldDB" id="A0A075B068"/>
<dbReference type="EMBL" id="KE560700">
    <property type="protein sequence ID" value="EPZ35978.1"/>
    <property type="molecule type" value="Genomic_DNA"/>
</dbReference>
<feature type="coiled-coil region" evidence="1">
    <location>
        <begin position="299"/>
        <end position="341"/>
    </location>
</feature>
<protein>
    <submittedName>
        <fullName evidence="2">Uncharacterized protein</fullName>
    </submittedName>
</protein>
<organism evidence="2 3">
    <name type="scientific">Rozella allomycis (strain CSF55)</name>
    <dbReference type="NCBI Taxonomy" id="988480"/>
    <lineage>
        <taxon>Eukaryota</taxon>
        <taxon>Fungi</taxon>
        <taxon>Fungi incertae sedis</taxon>
        <taxon>Cryptomycota</taxon>
        <taxon>Cryptomycota incertae sedis</taxon>
        <taxon>Rozella</taxon>
    </lineage>
</organism>
<keyword evidence="3" id="KW-1185">Reference proteome</keyword>
<dbReference type="Proteomes" id="UP000030755">
    <property type="component" value="Unassembled WGS sequence"/>
</dbReference>
<evidence type="ECO:0000313" key="3">
    <source>
        <dbReference type="Proteomes" id="UP000030755"/>
    </source>
</evidence>
<sequence length="351" mass="40752">MRGMIYRQNNGDILSHTEVGHYKGKHDSKLSINESHPSTLTEPIIALNQNNASLNARISISRESTQKDFEIMISSLKNSIDDLKNSISDMEGKVTEISTHQNQLAQLSQRDDILLRDEILSFVNQEISTIKHQISSERLDYFSTIKTHEAKCNKLETKLITFESRFDEFLTKLEFINSQVENQKFSSTLLTENLKKDILNSKEFLGIITANVVKECKDLVHQIQSELEIHFQQYDYKIKEFEHDFGFQIQNEIIKIMNTEIPRQIHNLVNQVMKDSTRNHNDMISADIISFIDSFQTFMKDYQRDKLQLKRLMDQSVAENYQEIMGLINDLRKEIQNLRSSSASMASSAKY</sequence>
<evidence type="ECO:0000313" key="2">
    <source>
        <dbReference type="EMBL" id="EPZ35978.1"/>
    </source>
</evidence>
<accession>A0A075B068</accession>
<keyword evidence="1" id="KW-0175">Coiled coil</keyword>
<evidence type="ECO:0000256" key="1">
    <source>
        <dbReference type="SAM" id="Coils"/>
    </source>
</evidence>
<reference evidence="2 3" key="1">
    <citation type="journal article" date="2013" name="Curr. Biol.">
        <title>Shared signatures of parasitism and phylogenomics unite Cryptomycota and microsporidia.</title>
        <authorList>
            <person name="James T.Y."/>
            <person name="Pelin A."/>
            <person name="Bonen L."/>
            <person name="Ahrendt S."/>
            <person name="Sain D."/>
            <person name="Corradi N."/>
            <person name="Stajich J.E."/>
        </authorList>
    </citation>
    <scope>NUCLEOTIDE SEQUENCE [LARGE SCALE GENOMIC DNA]</scope>
    <source>
        <strain evidence="2 3">CSF55</strain>
    </source>
</reference>
<proteinExistence type="predicted"/>